<feature type="compositionally biased region" description="Low complexity" evidence="1">
    <location>
        <begin position="339"/>
        <end position="349"/>
    </location>
</feature>
<reference evidence="2" key="1">
    <citation type="submission" date="2021-01" db="EMBL/GenBank/DDBJ databases">
        <authorList>
            <person name="Corre E."/>
            <person name="Pelletier E."/>
            <person name="Niang G."/>
            <person name="Scheremetjew M."/>
            <person name="Finn R."/>
            <person name="Kale V."/>
            <person name="Holt S."/>
            <person name="Cochrane G."/>
            <person name="Meng A."/>
            <person name="Brown T."/>
            <person name="Cohen L."/>
        </authorList>
    </citation>
    <scope>NUCLEOTIDE SEQUENCE</scope>
    <source>
        <strain evidence="2">NIES-381</strain>
    </source>
</reference>
<name>A0A7S1N3B3_9EUGL</name>
<accession>A0A7S1N3B3</accession>
<proteinExistence type="predicted"/>
<organism evidence="2">
    <name type="scientific">Eutreptiella gymnastica</name>
    <dbReference type="NCBI Taxonomy" id="73025"/>
    <lineage>
        <taxon>Eukaryota</taxon>
        <taxon>Discoba</taxon>
        <taxon>Euglenozoa</taxon>
        <taxon>Euglenida</taxon>
        <taxon>Spirocuta</taxon>
        <taxon>Euglenophyceae</taxon>
        <taxon>Eutreptiales</taxon>
        <taxon>Eutreptiaceae</taxon>
        <taxon>Eutreptiella</taxon>
    </lineage>
</organism>
<protein>
    <recommendedName>
        <fullName evidence="3">Guanine nucleotide-binding protein subunit beta-like protein</fullName>
    </recommendedName>
</protein>
<sequence length="393" mass="43925">MCFADEATKQIIVAQADGNLTKLTLASNGGLVSSNVARNFTVPTSGGMFIDRSAGTPRIFSLSVDGHLEVRNLEKGEKEERSKYVLAGPISGCAYQNGRLAFGGLENDLKVWDAAAERIMWKAKNVETDFLDMKVPIWCAATCFLRPDSQNEIAVGTGYHQLRVYDLRQGQRRPVINFNLQEKEGRCTTIAKHHVFFEHEVMLGDTLGNVYCVDYRKGVTTGRLHPSNPGSVRALAFHSSQPCVASSGLGRKLYLHDARTRKLITKAYLKHKCTALVFSKEPCFVEKYQIGADGKVYDDVWDYLNNTKKKKKKQLPQQDLKDQQELQPTDDKNQVSKPATPANAAGQAAVKKKKKPTTMTTEKLTVAAEERQVTLDPQLQPPRKKQRRLEQVE</sequence>
<dbReference type="GO" id="GO:0030687">
    <property type="term" value="C:preribosome, large subunit precursor"/>
    <property type="evidence" value="ECO:0007669"/>
    <property type="project" value="TreeGrafter"/>
</dbReference>
<dbReference type="InterPro" id="IPR036322">
    <property type="entry name" value="WD40_repeat_dom_sf"/>
</dbReference>
<evidence type="ECO:0000256" key="1">
    <source>
        <dbReference type="SAM" id="MobiDB-lite"/>
    </source>
</evidence>
<dbReference type="AlphaFoldDB" id="A0A7S1N3B3"/>
<feature type="region of interest" description="Disordered" evidence="1">
    <location>
        <begin position="308"/>
        <end position="393"/>
    </location>
</feature>
<dbReference type="InterPro" id="IPR037379">
    <property type="entry name" value="WDR74/Nsa1"/>
</dbReference>
<dbReference type="GO" id="GO:0005730">
    <property type="term" value="C:nucleolus"/>
    <property type="evidence" value="ECO:0007669"/>
    <property type="project" value="InterPro"/>
</dbReference>
<dbReference type="PANTHER" id="PTHR16038:SF4">
    <property type="entry name" value="WD REPEAT-CONTAINING PROTEIN 74"/>
    <property type="match status" value="1"/>
</dbReference>
<dbReference type="InterPro" id="IPR015943">
    <property type="entry name" value="WD40/YVTN_repeat-like_dom_sf"/>
</dbReference>
<dbReference type="EMBL" id="HBGA01013965">
    <property type="protein sequence ID" value="CAD8994318.1"/>
    <property type="molecule type" value="Transcribed_RNA"/>
</dbReference>
<evidence type="ECO:0000313" key="2">
    <source>
        <dbReference type="EMBL" id="CAD8994318.1"/>
    </source>
</evidence>
<dbReference type="SUPFAM" id="SSF50978">
    <property type="entry name" value="WD40 repeat-like"/>
    <property type="match status" value="1"/>
</dbReference>
<dbReference type="GO" id="GO:0042273">
    <property type="term" value="P:ribosomal large subunit biogenesis"/>
    <property type="evidence" value="ECO:0007669"/>
    <property type="project" value="InterPro"/>
</dbReference>
<gene>
    <name evidence="2" type="ORF">EGYM00392_LOCUS5373</name>
</gene>
<feature type="compositionally biased region" description="Basic and acidic residues" evidence="1">
    <location>
        <begin position="319"/>
        <end position="334"/>
    </location>
</feature>
<dbReference type="PANTHER" id="PTHR16038">
    <property type="entry name" value="NOP SEVEN ASSOCIATED PROTEIN 1"/>
    <property type="match status" value="1"/>
</dbReference>
<evidence type="ECO:0008006" key="3">
    <source>
        <dbReference type="Google" id="ProtNLM"/>
    </source>
</evidence>
<dbReference type="Gene3D" id="2.130.10.10">
    <property type="entry name" value="YVTN repeat-like/Quinoprotein amine dehydrogenase"/>
    <property type="match status" value="1"/>
</dbReference>